<evidence type="ECO:0000313" key="3">
    <source>
        <dbReference type="Proteomes" id="UP000247810"/>
    </source>
</evidence>
<gene>
    <name evidence="2" type="ORF">BO71DRAFT_38663</name>
</gene>
<dbReference type="EMBL" id="KZ825933">
    <property type="protein sequence ID" value="PYH91830.1"/>
    <property type="molecule type" value="Genomic_DNA"/>
</dbReference>
<dbReference type="AlphaFoldDB" id="A0A319D3G9"/>
<accession>A0A319D3G9</accession>
<feature type="compositionally biased region" description="Basic residues" evidence="1">
    <location>
        <begin position="46"/>
        <end position="57"/>
    </location>
</feature>
<reference evidence="2 3" key="1">
    <citation type="submission" date="2018-02" db="EMBL/GenBank/DDBJ databases">
        <title>The genomes of Aspergillus section Nigri reveals drivers in fungal speciation.</title>
        <authorList>
            <consortium name="DOE Joint Genome Institute"/>
            <person name="Vesth T.C."/>
            <person name="Nybo J."/>
            <person name="Theobald S."/>
            <person name="Brandl J."/>
            <person name="Frisvad J.C."/>
            <person name="Nielsen K.F."/>
            <person name="Lyhne E.K."/>
            <person name="Kogle M.E."/>
            <person name="Kuo A."/>
            <person name="Riley R."/>
            <person name="Clum A."/>
            <person name="Nolan M."/>
            <person name="Lipzen A."/>
            <person name="Salamov A."/>
            <person name="Henrissat B."/>
            <person name="Wiebenga A."/>
            <person name="De vries R.P."/>
            <person name="Grigoriev I.V."/>
            <person name="Mortensen U.H."/>
            <person name="Andersen M.R."/>
            <person name="Baker S.E."/>
        </authorList>
    </citation>
    <scope>NUCLEOTIDE SEQUENCE [LARGE SCALE GENOMIC DNA]</scope>
    <source>
        <strain evidence="2 3">CBS 707.79</strain>
    </source>
</reference>
<dbReference type="Proteomes" id="UP000247810">
    <property type="component" value="Unassembled WGS sequence"/>
</dbReference>
<evidence type="ECO:0000313" key="2">
    <source>
        <dbReference type="EMBL" id="PYH91830.1"/>
    </source>
</evidence>
<proteinExistence type="predicted"/>
<keyword evidence="3" id="KW-1185">Reference proteome</keyword>
<organism evidence="2 3">
    <name type="scientific">Aspergillus ellipticus CBS 707.79</name>
    <dbReference type="NCBI Taxonomy" id="1448320"/>
    <lineage>
        <taxon>Eukaryota</taxon>
        <taxon>Fungi</taxon>
        <taxon>Dikarya</taxon>
        <taxon>Ascomycota</taxon>
        <taxon>Pezizomycotina</taxon>
        <taxon>Eurotiomycetes</taxon>
        <taxon>Eurotiomycetidae</taxon>
        <taxon>Eurotiales</taxon>
        <taxon>Aspergillaceae</taxon>
        <taxon>Aspergillus</taxon>
        <taxon>Aspergillus subgen. Circumdati</taxon>
    </lineage>
</organism>
<feature type="region of interest" description="Disordered" evidence="1">
    <location>
        <begin position="27"/>
        <end position="77"/>
    </location>
</feature>
<sequence>MTLVCGHLSLPRGRGFWTIFRPQKKAPTARVSEQSRKKFQPGKSKDNRHHCASKHPGKNPISDRSPTDRGIQVPGAGSPVTGAPSCLVFSALWTLIVGRRRAKGFVPVGRWMQHNATIPSCCELCSRSCSSSSICSVTGFAVAQSAARTT</sequence>
<protein>
    <submittedName>
        <fullName evidence="2">Uncharacterized protein</fullName>
    </submittedName>
</protein>
<dbReference type="VEuPathDB" id="FungiDB:BO71DRAFT_38663"/>
<evidence type="ECO:0000256" key="1">
    <source>
        <dbReference type="SAM" id="MobiDB-lite"/>
    </source>
</evidence>
<name>A0A319D3G9_9EURO</name>